<proteinExistence type="predicted"/>
<evidence type="ECO:0000313" key="1">
    <source>
        <dbReference type="EMBL" id="TPX38975.1"/>
    </source>
</evidence>
<reference evidence="1 2" key="1">
    <citation type="journal article" date="2019" name="Sci. Rep.">
        <title>Comparative genomics of chytrid fungi reveal insights into the obligate biotrophic and pathogenic lifestyle of Synchytrium endobioticum.</title>
        <authorList>
            <person name="van de Vossenberg B.T.L.H."/>
            <person name="Warris S."/>
            <person name="Nguyen H.D.T."/>
            <person name="van Gent-Pelzer M.P.E."/>
            <person name="Joly D.L."/>
            <person name="van de Geest H.C."/>
            <person name="Bonants P.J.M."/>
            <person name="Smith D.S."/>
            <person name="Levesque C.A."/>
            <person name="van der Lee T.A.J."/>
        </authorList>
    </citation>
    <scope>NUCLEOTIDE SEQUENCE [LARGE SCALE GENOMIC DNA]</scope>
    <source>
        <strain evidence="1 2">MB42</strain>
    </source>
</reference>
<gene>
    <name evidence="1" type="ORF">SeMB42_g06537</name>
</gene>
<sequence length="149" mass="17389">MCAVQIDTFILRLLKYLPVKLLEGVHQSCAYKRKRHLQLCAASGINWESLFEKIRMFLSLVKSRMRLKSSPRVNHVFTALCSRAHDIMIQIRSLGSLILVDNTILIIEFSDYRTAQDQAFTFLQTYHKWHRQRRDRQDGQLAGTGPQEI</sequence>
<name>A0A507CLG0_9FUNG</name>
<dbReference type="VEuPathDB" id="FungiDB:SeMB42_g06537"/>
<keyword evidence="2" id="KW-1185">Reference proteome</keyword>
<dbReference type="Proteomes" id="UP000317494">
    <property type="component" value="Unassembled WGS sequence"/>
</dbReference>
<dbReference type="AlphaFoldDB" id="A0A507CLG0"/>
<comment type="caution">
    <text evidence="1">The sequence shown here is derived from an EMBL/GenBank/DDBJ whole genome shotgun (WGS) entry which is preliminary data.</text>
</comment>
<accession>A0A507CLG0</accession>
<organism evidence="1 2">
    <name type="scientific">Synchytrium endobioticum</name>
    <dbReference type="NCBI Taxonomy" id="286115"/>
    <lineage>
        <taxon>Eukaryota</taxon>
        <taxon>Fungi</taxon>
        <taxon>Fungi incertae sedis</taxon>
        <taxon>Chytridiomycota</taxon>
        <taxon>Chytridiomycota incertae sedis</taxon>
        <taxon>Chytridiomycetes</taxon>
        <taxon>Synchytriales</taxon>
        <taxon>Synchytriaceae</taxon>
        <taxon>Synchytrium</taxon>
    </lineage>
</organism>
<evidence type="ECO:0000313" key="2">
    <source>
        <dbReference type="Proteomes" id="UP000317494"/>
    </source>
</evidence>
<dbReference type="EMBL" id="QEAN01000374">
    <property type="protein sequence ID" value="TPX38975.1"/>
    <property type="molecule type" value="Genomic_DNA"/>
</dbReference>
<protein>
    <submittedName>
        <fullName evidence="1">Uncharacterized protein</fullName>
    </submittedName>
</protein>